<dbReference type="Gene3D" id="2.40.50.140">
    <property type="entry name" value="Nucleic acid-binding proteins"/>
    <property type="match status" value="1"/>
</dbReference>
<dbReference type="PROSITE" id="PS50862">
    <property type="entry name" value="AA_TRNA_LIGASE_II"/>
    <property type="match status" value="1"/>
</dbReference>
<evidence type="ECO:0000256" key="8">
    <source>
        <dbReference type="ARBA" id="ARBA00047844"/>
    </source>
</evidence>
<feature type="domain" description="WHEP-TRS" evidence="10">
    <location>
        <begin position="239"/>
        <end position="302"/>
    </location>
</feature>
<proteinExistence type="inferred from homology"/>
<evidence type="ECO:0000256" key="5">
    <source>
        <dbReference type="ARBA" id="ARBA00022840"/>
    </source>
</evidence>
<dbReference type="GO" id="GO:0004816">
    <property type="term" value="F:asparagine-tRNA ligase activity"/>
    <property type="evidence" value="ECO:0007669"/>
    <property type="project" value="UniProtKB-EC"/>
</dbReference>
<sequence>MATEAAAGVQEQLAATNLNSSSHIAPYSATYGRTPVKTLLLAADGGKSLVGTTLRIGGWVKTGREAGAGAFAFLEINDGSCFDSLQVMVTKEVGEAVGGLKKLVPTGTCVLIEGLLADTPEGTKQAVELKATAVLHLGPCEAAVYPMAKKKQSMEFLREKAHLRSRTNTIGAVARIRNALSFATHSFFQENGFLYVHTPIITASDCEGAGEMFQVTTLLAKKEGKEQQQEQQQPPSAEQLQQLREQVSAQGGAVKDAKAAAAADKADAGLAAASKAAVEQLLALKKQLAEAEEAALWVGGIKRTPGGEVDYSTDFFGRPAFLTVSGQLQGEYYACGLSSVYTFGPTFRAENSHTSRHLAEFWMIEPEIAFCNLEDDMRCAEDYVRYCCRFVLERCMPDLQFIAKMIDPKAIERLQHVANSNFARCSYTEGIELLQKAVAEGRKFEDMDVHWGIDLATEHERYLAEEVFKQPVIVYNYPKDIKAFYMRLNDDGKTVAAMDVLVPKVGELIGGSQREDRVEVLESRMAEMGVSVDEAYMDLRRFGSVPHSGFGLGFERLIMFATGIDNIRDVIPFPRWPGNVAF</sequence>
<dbReference type="EC" id="6.1.1.22" evidence="2"/>
<keyword evidence="5" id="KW-0067">ATP-binding</keyword>
<dbReference type="HAMAP" id="MF_00534">
    <property type="entry name" value="Asn_tRNA_synth"/>
    <property type="match status" value="1"/>
</dbReference>
<organism evidence="11 12">
    <name type="scientific">Tetradesmus obliquus</name>
    <name type="common">Green alga</name>
    <name type="synonym">Acutodesmus obliquus</name>
    <dbReference type="NCBI Taxonomy" id="3088"/>
    <lineage>
        <taxon>Eukaryota</taxon>
        <taxon>Viridiplantae</taxon>
        <taxon>Chlorophyta</taxon>
        <taxon>core chlorophytes</taxon>
        <taxon>Chlorophyceae</taxon>
        <taxon>CS clade</taxon>
        <taxon>Sphaeropleales</taxon>
        <taxon>Scenedesmaceae</taxon>
        <taxon>Tetradesmus</taxon>
    </lineage>
</organism>
<dbReference type="InterPro" id="IPR004522">
    <property type="entry name" value="Asn-tRNA-ligase"/>
</dbReference>
<keyword evidence="4" id="KW-0547">Nucleotide-binding</keyword>
<evidence type="ECO:0000256" key="3">
    <source>
        <dbReference type="ARBA" id="ARBA00022598"/>
    </source>
</evidence>
<dbReference type="InterPro" id="IPR000738">
    <property type="entry name" value="WHEP-TRS_dom"/>
</dbReference>
<dbReference type="Pfam" id="PF00152">
    <property type="entry name" value="tRNA-synt_2"/>
    <property type="match status" value="2"/>
</dbReference>
<evidence type="ECO:0000259" key="10">
    <source>
        <dbReference type="PROSITE" id="PS51185"/>
    </source>
</evidence>
<dbReference type="InterPro" id="IPR004365">
    <property type="entry name" value="NA-bd_OB_tRNA"/>
</dbReference>
<dbReference type="SUPFAM" id="SSF55681">
    <property type="entry name" value="Class II aaRS and biotin synthetases"/>
    <property type="match status" value="1"/>
</dbReference>
<evidence type="ECO:0000256" key="1">
    <source>
        <dbReference type="ARBA" id="ARBA00008226"/>
    </source>
</evidence>
<dbReference type="CDD" id="cd00776">
    <property type="entry name" value="AsxRS_core"/>
    <property type="match status" value="1"/>
</dbReference>
<accession>A0A383W4P0</accession>
<comment type="similarity">
    <text evidence="1">Belongs to the class-II aminoacyl-tRNA synthetase family.</text>
</comment>
<dbReference type="OrthoDB" id="1931232at2759"/>
<feature type="domain" description="Aminoacyl-transfer RNA synthetases class-II family profile" evidence="9">
    <location>
        <begin position="340"/>
        <end position="572"/>
    </location>
</feature>
<dbReference type="GO" id="GO:0005524">
    <property type="term" value="F:ATP binding"/>
    <property type="evidence" value="ECO:0007669"/>
    <property type="project" value="UniProtKB-KW"/>
</dbReference>
<dbReference type="STRING" id="3088.A0A383W4P0"/>
<evidence type="ECO:0000256" key="6">
    <source>
        <dbReference type="ARBA" id="ARBA00022917"/>
    </source>
</evidence>
<evidence type="ECO:0000313" key="11">
    <source>
        <dbReference type="EMBL" id="SZX72099.1"/>
    </source>
</evidence>
<keyword evidence="6" id="KW-0648">Protein biosynthesis</keyword>
<dbReference type="SUPFAM" id="SSF50249">
    <property type="entry name" value="Nucleic acid-binding proteins"/>
    <property type="match status" value="1"/>
</dbReference>
<dbReference type="PROSITE" id="PS51185">
    <property type="entry name" value="WHEP_TRS_2"/>
    <property type="match status" value="1"/>
</dbReference>
<dbReference type="CDD" id="cd04318">
    <property type="entry name" value="EcAsnRS_like_N"/>
    <property type="match status" value="1"/>
</dbReference>
<evidence type="ECO:0000256" key="7">
    <source>
        <dbReference type="ARBA" id="ARBA00023146"/>
    </source>
</evidence>
<evidence type="ECO:0000259" key="9">
    <source>
        <dbReference type="PROSITE" id="PS50862"/>
    </source>
</evidence>
<gene>
    <name evidence="11" type="ORF">BQ4739_LOCUS12259</name>
</gene>
<dbReference type="AlphaFoldDB" id="A0A383W4P0"/>
<protein>
    <recommendedName>
        <fullName evidence="2">asparagine--tRNA ligase</fullName>
        <ecNumber evidence="2">6.1.1.22</ecNumber>
    </recommendedName>
</protein>
<dbReference type="InterPro" id="IPR012340">
    <property type="entry name" value="NA-bd_OB-fold"/>
</dbReference>
<dbReference type="InterPro" id="IPR004364">
    <property type="entry name" value="Aa-tRNA-synt_II"/>
</dbReference>
<dbReference type="InterPro" id="IPR006195">
    <property type="entry name" value="aa-tRNA-synth_II"/>
</dbReference>
<keyword evidence="3" id="KW-0436">Ligase</keyword>
<evidence type="ECO:0000256" key="4">
    <source>
        <dbReference type="ARBA" id="ARBA00022741"/>
    </source>
</evidence>
<dbReference type="PANTHER" id="PTHR22594">
    <property type="entry name" value="ASPARTYL/LYSYL-TRNA SYNTHETASE"/>
    <property type="match status" value="1"/>
</dbReference>
<dbReference type="NCBIfam" id="NF003037">
    <property type="entry name" value="PRK03932.1"/>
    <property type="match status" value="1"/>
</dbReference>
<dbReference type="EMBL" id="FNXT01001103">
    <property type="protein sequence ID" value="SZX72099.1"/>
    <property type="molecule type" value="Genomic_DNA"/>
</dbReference>
<dbReference type="Proteomes" id="UP000256970">
    <property type="component" value="Unassembled WGS sequence"/>
</dbReference>
<dbReference type="NCBIfam" id="TIGR00457">
    <property type="entry name" value="asnS"/>
    <property type="match status" value="1"/>
</dbReference>
<dbReference type="InterPro" id="IPR045864">
    <property type="entry name" value="aa-tRNA-synth_II/BPL/LPL"/>
</dbReference>
<dbReference type="Gene3D" id="3.30.930.10">
    <property type="entry name" value="Bira Bifunctional Protein, Domain 2"/>
    <property type="match status" value="1"/>
</dbReference>
<name>A0A383W4P0_TETOB</name>
<dbReference type="FunFam" id="3.30.930.10:FF:000016">
    <property type="entry name" value="Asparagine--tRNA ligase"/>
    <property type="match status" value="1"/>
</dbReference>
<dbReference type="GO" id="GO:0003676">
    <property type="term" value="F:nucleic acid binding"/>
    <property type="evidence" value="ECO:0007669"/>
    <property type="project" value="InterPro"/>
</dbReference>
<evidence type="ECO:0000313" key="12">
    <source>
        <dbReference type="Proteomes" id="UP000256970"/>
    </source>
</evidence>
<dbReference type="PRINTS" id="PR01042">
    <property type="entry name" value="TRNASYNTHASP"/>
</dbReference>
<dbReference type="InterPro" id="IPR002312">
    <property type="entry name" value="Asp/Asn-tRNA-synth_IIb"/>
</dbReference>
<keyword evidence="12" id="KW-1185">Reference proteome</keyword>
<dbReference type="GO" id="GO:0006421">
    <property type="term" value="P:asparaginyl-tRNA aminoacylation"/>
    <property type="evidence" value="ECO:0007669"/>
    <property type="project" value="InterPro"/>
</dbReference>
<comment type="catalytic activity">
    <reaction evidence="8">
        <text>tRNA(Asn) + L-asparagine + ATP = L-asparaginyl-tRNA(Asn) + AMP + diphosphate + H(+)</text>
        <dbReference type="Rhea" id="RHEA:11180"/>
        <dbReference type="Rhea" id="RHEA-COMP:9659"/>
        <dbReference type="Rhea" id="RHEA-COMP:9674"/>
        <dbReference type="ChEBI" id="CHEBI:15378"/>
        <dbReference type="ChEBI" id="CHEBI:30616"/>
        <dbReference type="ChEBI" id="CHEBI:33019"/>
        <dbReference type="ChEBI" id="CHEBI:58048"/>
        <dbReference type="ChEBI" id="CHEBI:78442"/>
        <dbReference type="ChEBI" id="CHEBI:78515"/>
        <dbReference type="ChEBI" id="CHEBI:456215"/>
        <dbReference type="EC" id="6.1.1.22"/>
    </reaction>
</comment>
<dbReference type="Pfam" id="PF01336">
    <property type="entry name" value="tRNA_anti-codon"/>
    <property type="match status" value="1"/>
</dbReference>
<dbReference type="PANTHER" id="PTHR22594:SF34">
    <property type="entry name" value="ASPARAGINE--TRNA LIGASE, MITOCHONDRIAL-RELATED"/>
    <property type="match status" value="1"/>
</dbReference>
<evidence type="ECO:0000256" key="2">
    <source>
        <dbReference type="ARBA" id="ARBA00012816"/>
    </source>
</evidence>
<keyword evidence="7" id="KW-0030">Aminoacyl-tRNA synthetase</keyword>
<dbReference type="GO" id="GO:0005739">
    <property type="term" value="C:mitochondrion"/>
    <property type="evidence" value="ECO:0007669"/>
    <property type="project" value="TreeGrafter"/>
</dbReference>
<reference evidence="11 12" key="1">
    <citation type="submission" date="2016-10" db="EMBL/GenBank/DDBJ databases">
        <authorList>
            <person name="Cai Z."/>
        </authorList>
    </citation>
    <scope>NUCLEOTIDE SEQUENCE [LARGE SCALE GENOMIC DNA]</scope>
</reference>